<accession>A0A1S7QSM2</accession>
<evidence type="ECO:0000313" key="6">
    <source>
        <dbReference type="EMBL" id="CUX41185.1"/>
    </source>
</evidence>
<gene>
    <name evidence="6" type="ORF">AGR7C_Lc100103</name>
</gene>
<reference evidence="6 7" key="1">
    <citation type="submission" date="2016-01" db="EMBL/GenBank/DDBJ databases">
        <authorList>
            <person name="Oliw E.H."/>
        </authorList>
    </citation>
    <scope>NUCLEOTIDE SEQUENCE [LARGE SCALE GENOMIC DNA]</scope>
    <source>
        <strain evidence="6 7">Zutra 3-1</strain>
    </source>
</reference>
<dbReference type="GO" id="GO:0097367">
    <property type="term" value="F:carbohydrate derivative binding"/>
    <property type="evidence" value="ECO:0007669"/>
    <property type="project" value="InterPro"/>
</dbReference>
<dbReference type="Proteomes" id="UP000191987">
    <property type="component" value="Unassembled WGS sequence"/>
</dbReference>
<dbReference type="SUPFAM" id="SSF53697">
    <property type="entry name" value="SIS domain"/>
    <property type="match status" value="1"/>
</dbReference>
<keyword evidence="2" id="KW-0238">DNA-binding</keyword>
<feature type="domain" description="HTH rpiR-type" evidence="4">
    <location>
        <begin position="15"/>
        <end position="91"/>
    </location>
</feature>
<dbReference type="SUPFAM" id="SSF46689">
    <property type="entry name" value="Homeodomain-like"/>
    <property type="match status" value="1"/>
</dbReference>
<organism evidence="6 7">
    <name type="scientific">Agrobacterium deltaense Zutra 3/1</name>
    <dbReference type="NCBI Taxonomy" id="1183427"/>
    <lineage>
        <taxon>Bacteria</taxon>
        <taxon>Pseudomonadati</taxon>
        <taxon>Pseudomonadota</taxon>
        <taxon>Alphaproteobacteria</taxon>
        <taxon>Hyphomicrobiales</taxon>
        <taxon>Rhizobiaceae</taxon>
        <taxon>Rhizobium/Agrobacterium group</taxon>
        <taxon>Agrobacterium</taxon>
    </lineage>
</organism>
<dbReference type="GO" id="GO:0003677">
    <property type="term" value="F:DNA binding"/>
    <property type="evidence" value="ECO:0007669"/>
    <property type="project" value="UniProtKB-KW"/>
</dbReference>
<dbReference type="InterPro" id="IPR036388">
    <property type="entry name" value="WH-like_DNA-bd_sf"/>
</dbReference>
<evidence type="ECO:0000256" key="1">
    <source>
        <dbReference type="ARBA" id="ARBA00023015"/>
    </source>
</evidence>
<proteinExistence type="predicted"/>
<name>A0A1S7QSM2_9HYPH</name>
<evidence type="ECO:0000256" key="2">
    <source>
        <dbReference type="ARBA" id="ARBA00023125"/>
    </source>
</evidence>
<evidence type="ECO:0000313" key="7">
    <source>
        <dbReference type="Proteomes" id="UP000191987"/>
    </source>
</evidence>
<dbReference type="CDD" id="cd05013">
    <property type="entry name" value="SIS_RpiR"/>
    <property type="match status" value="1"/>
</dbReference>
<dbReference type="RefSeq" id="WP_080819437.1">
    <property type="nucleotide sequence ID" value="NZ_LT009749.1"/>
</dbReference>
<feature type="domain" description="SIS" evidence="5">
    <location>
        <begin position="144"/>
        <end position="282"/>
    </location>
</feature>
<dbReference type="InterPro" id="IPR009057">
    <property type="entry name" value="Homeodomain-like_sf"/>
</dbReference>
<dbReference type="Gene3D" id="3.40.50.10490">
    <property type="entry name" value="Glucose-6-phosphate isomerase like protein, domain 1"/>
    <property type="match status" value="1"/>
</dbReference>
<evidence type="ECO:0000259" key="5">
    <source>
        <dbReference type="PROSITE" id="PS51464"/>
    </source>
</evidence>
<dbReference type="AlphaFoldDB" id="A0A1S7QSM2"/>
<dbReference type="InterPro" id="IPR046348">
    <property type="entry name" value="SIS_dom_sf"/>
</dbReference>
<dbReference type="PANTHER" id="PTHR30514:SF18">
    <property type="entry name" value="RPIR-FAMILY TRANSCRIPTIONAL REGULATOR"/>
    <property type="match status" value="1"/>
</dbReference>
<dbReference type="InterPro" id="IPR000281">
    <property type="entry name" value="HTH_RpiR"/>
</dbReference>
<evidence type="ECO:0000256" key="3">
    <source>
        <dbReference type="ARBA" id="ARBA00023163"/>
    </source>
</evidence>
<keyword evidence="1" id="KW-0805">Transcription regulation</keyword>
<protein>
    <submittedName>
        <fullName evidence="6">Transcriptional regulator</fullName>
    </submittedName>
</protein>
<dbReference type="InterPro" id="IPR035472">
    <property type="entry name" value="RpiR-like_SIS"/>
</dbReference>
<dbReference type="PANTHER" id="PTHR30514">
    <property type="entry name" value="GLUCOKINASE"/>
    <property type="match status" value="1"/>
</dbReference>
<dbReference type="GO" id="GO:1901135">
    <property type="term" value="P:carbohydrate derivative metabolic process"/>
    <property type="evidence" value="ECO:0007669"/>
    <property type="project" value="InterPro"/>
</dbReference>
<sequence length="294" mass="32384">MKQQPQPVDPPKDYEELIRLIHDRHDQMSKTYQRISVYLTQNPNEVAVHSVNTIAERHNIHASSFVRFAQSLGYKGFKELQALFQKRLATAAPGFEARVRALDDELQSREDRSEYGFLHDLVVRDIASLQDLLERISAEQLGTAADLIEAAGTVYLVGQLRSAPVAELLRYILTMLGKQCILLDPGGGLATHMARTMKTGDVLIAVSFRFYATEVVNIVEEAEKIGVPTVAISDSTLSPLAKSAKVLFSVPEHDYSFSRSLAAPMCLAQALAVAVAARVQKNETAPRIPTVTGL</sequence>
<dbReference type="EMBL" id="FBWG01000028">
    <property type="protein sequence ID" value="CUX41185.1"/>
    <property type="molecule type" value="Genomic_DNA"/>
</dbReference>
<keyword evidence="3" id="KW-0804">Transcription</keyword>
<dbReference type="Pfam" id="PF01380">
    <property type="entry name" value="SIS"/>
    <property type="match status" value="1"/>
</dbReference>
<dbReference type="Pfam" id="PF01418">
    <property type="entry name" value="HTH_6"/>
    <property type="match status" value="1"/>
</dbReference>
<dbReference type="PROSITE" id="PS51464">
    <property type="entry name" value="SIS"/>
    <property type="match status" value="1"/>
</dbReference>
<dbReference type="InterPro" id="IPR001347">
    <property type="entry name" value="SIS_dom"/>
</dbReference>
<dbReference type="Gene3D" id="1.10.10.10">
    <property type="entry name" value="Winged helix-like DNA-binding domain superfamily/Winged helix DNA-binding domain"/>
    <property type="match status" value="1"/>
</dbReference>
<dbReference type="GO" id="GO:0003700">
    <property type="term" value="F:DNA-binding transcription factor activity"/>
    <property type="evidence" value="ECO:0007669"/>
    <property type="project" value="InterPro"/>
</dbReference>
<dbReference type="PROSITE" id="PS51071">
    <property type="entry name" value="HTH_RPIR"/>
    <property type="match status" value="1"/>
</dbReference>
<evidence type="ECO:0000259" key="4">
    <source>
        <dbReference type="PROSITE" id="PS51071"/>
    </source>
</evidence>
<dbReference type="InterPro" id="IPR047640">
    <property type="entry name" value="RpiR-like"/>
</dbReference>